<dbReference type="EMBL" id="GL377303">
    <property type="protein sequence ID" value="EFJ01383.1"/>
    <property type="molecule type" value="Genomic_DNA"/>
</dbReference>
<dbReference type="AlphaFoldDB" id="D8PU42"/>
<evidence type="ECO:0000259" key="1">
    <source>
        <dbReference type="Pfam" id="PF12697"/>
    </source>
</evidence>
<dbReference type="Gene3D" id="3.40.50.1820">
    <property type="entry name" value="alpha/beta hydrolase"/>
    <property type="match status" value="1"/>
</dbReference>
<dbReference type="eggNOG" id="ENOG502SK0M">
    <property type="taxonomic scope" value="Eukaryota"/>
</dbReference>
<proteinExistence type="predicted"/>
<reference evidence="2 3" key="1">
    <citation type="journal article" date="2010" name="Nat. Biotechnol.">
        <title>Genome sequence of the model mushroom Schizophyllum commune.</title>
        <authorList>
            <person name="Ohm R.A."/>
            <person name="de Jong J.F."/>
            <person name="Lugones L.G."/>
            <person name="Aerts A."/>
            <person name="Kothe E."/>
            <person name="Stajich J.E."/>
            <person name="de Vries R.P."/>
            <person name="Record E."/>
            <person name="Levasseur A."/>
            <person name="Baker S.E."/>
            <person name="Bartholomew K.A."/>
            <person name="Coutinho P.M."/>
            <person name="Erdmann S."/>
            <person name="Fowler T.J."/>
            <person name="Gathman A.C."/>
            <person name="Lombard V."/>
            <person name="Henrissat B."/>
            <person name="Knabe N."/>
            <person name="Kuees U."/>
            <person name="Lilly W.W."/>
            <person name="Lindquist E."/>
            <person name="Lucas S."/>
            <person name="Magnuson J.K."/>
            <person name="Piumi F."/>
            <person name="Raudaskoski M."/>
            <person name="Salamov A."/>
            <person name="Schmutz J."/>
            <person name="Schwarze F.W.M.R."/>
            <person name="vanKuyk P.A."/>
            <person name="Horton J.S."/>
            <person name="Grigoriev I.V."/>
            <person name="Woesten H.A.B."/>
        </authorList>
    </citation>
    <scope>NUCLEOTIDE SEQUENCE [LARGE SCALE GENOMIC DNA]</scope>
    <source>
        <strain evidence="3">H4-8 / FGSC 9210</strain>
    </source>
</reference>
<dbReference type="InterPro" id="IPR000073">
    <property type="entry name" value="AB_hydrolase_1"/>
</dbReference>
<dbReference type="Proteomes" id="UP000007431">
    <property type="component" value="Unassembled WGS sequence"/>
</dbReference>
<dbReference type="OMA" id="LRIEYLC"/>
<accession>D8PU42</accession>
<dbReference type="VEuPathDB" id="FungiDB:SCHCODRAFT_02522774"/>
<dbReference type="InParanoid" id="D8PU42"/>
<dbReference type="InterPro" id="IPR029058">
    <property type="entry name" value="AB_hydrolase_fold"/>
</dbReference>
<dbReference type="OrthoDB" id="3251587at2759"/>
<keyword evidence="3" id="KW-1185">Reference proteome</keyword>
<dbReference type="Pfam" id="PF12697">
    <property type="entry name" value="Abhydrolase_6"/>
    <property type="match status" value="1"/>
</dbReference>
<feature type="domain" description="AB hydrolase-1" evidence="1">
    <location>
        <begin position="28"/>
        <end position="322"/>
    </location>
</feature>
<evidence type="ECO:0000313" key="2">
    <source>
        <dbReference type="EMBL" id="EFJ01383.1"/>
    </source>
</evidence>
<sequence>MPTLAATEDVSFFYTDSGAPLSSTYTTIVLIHGHTWHSAVFDRLLPLARSRNIRLVCVNRRLYPGSTPYTPEEAEEIASPDPSRVLAKQGALLARFIARLPAALQLPRPHHGRAGGIMLAGWSLGTLFVQLTLSAIDLVDEPTRNVLRTYVRGIMLWDTPSPFLGIVPPSDYNPFRDERIPLEDRLGHFLRWVSGYYTHDPVTRKLCFESPDEDLTPSIERMPDLLALTEPSASAGGDTALIDPALIPLMGRITAGALLDPQLHSRWGGLDIKFITGSRSVWNIVLAAWQIEDMGKQAGVRIEVKMIPNANHFVMWDAPEDAIRVLQECSSVGRRRRAHRHFQSTIHAVVQQKRFPWRRNRMSMEVA</sequence>
<organism evidence="3">
    <name type="scientific">Schizophyllum commune (strain H4-8 / FGSC 9210)</name>
    <name type="common">Split gill fungus</name>
    <dbReference type="NCBI Taxonomy" id="578458"/>
    <lineage>
        <taxon>Eukaryota</taxon>
        <taxon>Fungi</taxon>
        <taxon>Dikarya</taxon>
        <taxon>Basidiomycota</taxon>
        <taxon>Agaricomycotina</taxon>
        <taxon>Agaricomycetes</taxon>
        <taxon>Agaricomycetidae</taxon>
        <taxon>Agaricales</taxon>
        <taxon>Schizophyllaceae</taxon>
        <taxon>Schizophyllum</taxon>
    </lineage>
</organism>
<name>D8PU42_SCHCM</name>
<dbReference type="GeneID" id="9586889"/>
<protein>
    <recommendedName>
        <fullName evidence="1">AB hydrolase-1 domain-containing protein</fullName>
    </recommendedName>
</protein>
<evidence type="ECO:0000313" key="3">
    <source>
        <dbReference type="Proteomes" id="UP000007431"/>
    </source>
</evidence>
<dbReference type="HOGENOM" id="CLU_045014_0_0_1"/>
<dbReference type="RefSeq" id="XP_003036285.1">
    <property type="nucleotide sequence ID" value="XM_003036239.1"/>
</dbReference>
<dbReference type="SUPFAM" id="SSF53474">
    <property type="entry name" value="alpha/beta-Hydrolases"/>
    <property type="match status" value="1"/>
</dbReference>
<dbReference type="KEGG" id="scm:SCHCO_02522774"/>
<gene>
    <name evidence="2" type="ORF">SCHCODRAFT_232946</name>
</gene>